<gene>
    <name evidence="3" type="ORF">FHX40_3346</name>
</gene>
<keyword evidence="4" id="KW-1185">Reference proteome</keyword>
<sequence>MDDRPPRRRPPYATRVWPPPTQDPPSPDPQARPAAMEHAPPVAEGPAPEDALPPSARRYGTPTPPPPPRIPRPLARALVVLAVLVVGGGLVAGLVAFGLGRLRDSAEPPPRVVDALAGVSFALPPGWRAGRVAPVTAFTSVVNHENAIVMARPDEGVRASGVRQAAAELGEFYSRLLLHADKVTVVEDRGVTVGGRAAHVRSLRAEYRDVVNAPSYLRVMVIEGERSGTVVVGMAQPDEPRLRGEIAAVMTAMR</sequence>
<feature type="compositionally biased region" description="Basic residues" evidence="1">
    <location>
        <begin position="1"/>
        <end position="10"/>
    </location>
</feature>
<protein>
    <submittedName>
        <fullName evidence="3">Uncharacterized protein</fullName>
    </submittedName>
</protein>
<proteinExistence type="predicted"/>
<dbReference type="AlphaFoldDB" id="A0A543J197"/>
<dbReference type="RefSeq" id="WP_142260459.1">
    <property type="nucleotide sequence ID" value="NZ_BMPV01000005.1"/>
</dbReference>
<evidence type="ECO:0000256" key="2">
    <source>
        <dbReference type="SAM" id="Phobius"/>
    </source>
</evidence>
<reference evidence="3 4" key="1">
    <citation type="submission" date="2019-06" db="EMBL/GenBank/DDBJ databases">
        <title>Sequencing the genomes of 1000 actinobacteria strains.</title>
        <authorList>
            <person name="Klenk H.-P."/>
        </authorList>
    </citation>
    <scope>NUCLEOTIDE SEQUENCE [LARGE SCALE GENOMIC DNA]</scope>
    <source>
        <strain evidence="3 4">DSM 43186</strain>
    </source>
</reference>
<evidence type="ECO:0000313" key="3">
    <source>
        <dbReference type="EMBL" id="TQM76601.1"/>
    </source>
</evidence>
<feature type="compositionally biased region" description="Pro residues" evidence="1">
    <location>
        <begin position="17"/>
        <end position="30"/>
    </location>
</feature>
<name>A0A543J197_9ACTN</name>
<dbReference type="Proteomes" id="UP000319213">
    <property type="component" value="Unassembled WGS sequence"/>
</dbReference>
<keyword evidence="2" id="KW-0812">Transmembrane</keyword>
<feature type="region of interest" description="Disordered" evidence="1">
    <location>
        <begin position="1"/>
        <end position="69"/>
    </location>
</feature>
<keyword evidence="2" id="KW-0472">Membrane</keyword>
<accession>A0A543J197</accession>
<dbReference type="EMBL" id="VFPQ01000001">
    <property type="protein sequence ID" value="TQM76601.1"/>
    <property type="molecule type" value="Genomic_DNA"/>
</dbReference>
<feature type="transmembrane region" description="Helical" evidence="2">
    <location>
        <begin position="77"/>
        <end position="99"/>
    </location>
</feature>
<organism evidence="3 4">
    <name type="scientific">Thermopolyspora flexuosa</name>
    <dbReference type="NCBI Taxonomy" id="103836"/>
    <lineage>
        <taxon>Bacteria</taxon>
        <taxon>Bacillati</taxon>
        <taxon>Actinomycetota</taxon>
        <taxon>Actinomycetes</taxon>
        <taxon>Streptosporangiales</taxon>
        <taxon>Streptosporangiaceae</taxon>
        <taxon>Thermopolyspora</taxon>
    </lineage>
</organism>
<evidence type="ECO:0000313" key="4">
    <source>
        <dbReference type="Proteomes" id="UP000319213"/>
    </source>
</evidence>
<comment type="caution">
    <text evidence="3">The sequence shown here is derived from an EMBL/GenBank/DDBJ whole genome shotgun (WGS) entry which is preliminary data.</text>
</comment>
<evidence type="ECO:0000256" key="1">
    <source>
        <dbReference type="SAM" id="MobiDB-lite"/>
    </source>
</evidence>
<keyword evidence="2" id="KW-1133">Transmembrane helix</keyword>
<dbReference type="OrthoDB" id="3543570at2"/>